<dbReference type="InterPro" id="IPR036866">
    <property type="entry name" value="RibonucZ/Hydroxyglut_hydro"/>
</dbReference>
<evidence type="ECO:0000313" key="6">
    <source>
        <dbReference type="EMBL" id="MDO7882706.1"/>
    </source>
</evidence>
<reference evidence="6 7" key="1">
    <citation type="submission" date="2023-07" db="EMBL/GenBank/DDBJ databases">
        <title>Protaetiibacter sp. nov WY-16 isolated from soil.</title>
        <authorList>
            <person name="Liu B."/>
            <person name="Wan Y."/>
        </authorList>
    </citation>
    <scope>NUCLEOTIDE SEQUENCE [LARGE SCALE GENOMIC DNA]</scope>
    <source>
        <strain evidence="6 7">WY-16</strain>
    </source>
</reference>
<dbReference type="RefSeq" id="WP_305003139.1">
    <property type="nucleotide sequence ID" value="NZ_JAUQUB010000002.1"/>
</dbReference>
<comment type="cofactor">
    <cofactor evidence="1">
        <name>Zn(2+)</name>
        <dbReference type="ChEBI" id="CHEBI:29105"/>
    </cofactor>
</comment>
<keyword evidence="3" id="KW-0479">Metal-binding</keyword>
<evidence type="ECO:0000256" key="2">
    <source>
        <dbReference type="ARBA" id="ARBA00007749"/>
    </source>
</evidence>
<keyword evidence="4" id="KW-0378">Hydrolase</keyword>
<dbReference type="PANTHER" id="PTHR42978:SF2">
    <property type="entry name" value="102 KBASES UNSTABLE REGION: FROM 1 TO 119443"/>
    <property type="match status" value="1"/>
</dbReference>
<name>A0ABT9BNT9_9MICO</name>
<comment type="caution">
    <text evidence="6">The sequence shown here is derived from an EMBL/GenBank/DDBJ whole genome shotgun (WGS) entry which is preliminary data.</text>
</comment>
<dbReference type="SUPFAM" id="SSF56281">
    <property type="entry name" value="Metallo-hydrolase/oxidoreductase"/>
    <property type="match status" value="1"/>
</dbReference>
<accession>A0ABT9BNT9</accession>
<evidence type="ECO:0000313" key="7">
    <source>
        <dbReference type="Proteomes" id="UP001241072"/>
    </source>
</evidence>
<dbReference type="Gene3D" id="3.60.15.10">
    <property type="entry name" value="Ribonuclease Z/Hydroxyacylglutathione hydrolase-like"/>
    <property type="match status" value="1"/>
</dbReference>
<gene>
    <name evidence="6" type="ORF">Q5716_10770</name>
</gene>
<proteinExistence type="inferred from homology"/>
<keyword evidence="5" id="KW-0862">Zinc</keyword>
<evidence type="ECO:0000256" key="3">
    <source>
        <dbReference type="ARBA" id="ARBA00022723"/>
    </source>
</evidence>
<dbReference type="PANTHER" id="PTHR42978">
    <property type="entry name" value="QUORUM-QUENCHING LACTONASE YTNP-RELATED-RELATED"/>
    <property type="match status" value="1"/>
</dbReference>
<evidence type="ECO:0000256" key="1">
    <source>
        <dbReference type="ARBA" id="ARBA00001947"/>
    </source>
</evidence>
<organism evidence="6 7">
    <name type="scientific">Antiquaquibacter soli</name>
    <dbReference type="NCBI Taxonomy" id="3064523"/>
    <lineage>
        <taxon>Bacteria</taxon>
        <taxon>Bacillati</taxon>
        <taxon>Actinomycetota</taxon>
        <taxon>Actinomycetes</taxon>
        <taxon>Micrococcales</taxon>
        <taxon>Microbacteriaceae</taxon>
        <taxon>Antiquaquibacter</taxon>
    </lineage>
</organism>
<comment type="similarity">
    <text evidence="2">Belongs to the metallo-beta-lactamase superfamily.</text>
</comment>
<evidence type="ECO:0000256" key="5">
    <source>
        <dbReference type="ARBA" id="ARBA00022833"/>
    </source>
</evidence>
<evidence type="ECO:0008006" key="8">
    <source>
        <dbReference type="Google" id="ProtNLM"/>
    </source>
</evidence>
<evidence type="ECO:0000256" key="4">
    <source>
        <dbReference type="ARBA" id="ARBA00022801"/>
    </source>
</evidence>
<keyword evidence="7" id="KW-1185">Reference proteome</keyword>
<dbReference type="InterPro" id="IPR051013">
    <property type="entry name" value="MBL_superfamily_lactonases"/>
</dbReference>
<sequence length="256" mass="27401">MTATITGVRVASLSVPRHFALMGELDGAGSVELDFVVWSIRTDDGVCLVDTGLPRGEDFAHLDDMNSGGEDRWRFRDVRSVGEALDDLGVAPAEVDAVLLTQLVTYCSGGLEEGLFPHARIVLARAGLEEYLAGGVGHPPTSLYVTPGGWRAIGEAAAQGRLDVVDRRHRVVPGVEFVVTGGHHPASASVRVSTDDGRGIALMETAFLQENVETSRPIGIAESAADARRAVVEARSEGFEVVAMHDPQHRQRFAPR</sequence>
<dbReference type="Proteomes" id="UP001241072">
    <property type="component" value="Unassembled WGS sequence"/>
</dbReference>
<dbReference type="EMBL" id="JAUQUB010000002">
    <property type="protein sequence ID" value="MDO7882706.1"/>
    <property type="molecule type" value="Genomic_DNA"/>
</dbReference>
<protein>
    <recommendedName>
        <fullName evidence="8">MBL fold metallo-hydrolase</fullName>
    </recommendedName>
</protein>